<dbReference type="GO" id="GO:0009279">
    <property type="term" value="C:cell outer membrane"/>
    <property type="evidence" value="ECO:0007669"/>
    <property type="project" value="UniProtKB-SubCell"/>
</dbReference>
<comment type="subcellular location">
    <subcellularLocation>
        <location evidence="1 8">Cell outer membrane</location>
        <topology evidence="1 8">Multi-pass membrane protein</topology>
    </subcellularLocation>
</comment>
<dbReference type="PANTHER" id="PTHR40980:SF3">
    <property type="entry name" value="TONB-DEPENDENT RECEPTOR-LIKE BETA-BARREL DOMAIN-CONTAINING PROTEIN"/>
    <property type="match status" value="1"/>
</dbReference>
<feature type="domain" description="TonB-dependent receptor-like beta-barrel" evidence="11">
    <location>
        <begin position="422"/>
        <end position="956"/>
    </location>
</feature>
<evidence type="ECO:0000256" key="7">
    <source>
        <dbReference type="ARBA" id="ARBA00023237"/>
    </source>
</evidence>
<feature type="chain" id="PRO_5007469447" evidence="10">
    <location>
        <begin position="38"/>
        <end position="990"/>
    </location>
</feature>
<dbReference type="STRING" id="1799789.AX660_09280"/>
<evidence type="ECO:0000256" key="8">
    <source>
        <dbReference type="PROSITE-ProRule" id="PRU01360"/>
    </source>
</evidence>
<dbReference type="SUPFAM" id="SSF56935">
    <property type="entry name" value="Porins"/>
    <property type="match status" value="1"/>
</dbReference>
<dbReference type="InterPro" id="IPR037066">
    <property type="entry name" value="Plug_dom_sf"/>
</dbReference>
<dbReference type="NCBIfam" id="TIGR01782">
    <property type="entry name" value="TonB-Xanth-Caul"/>
    <property type="match status" value="1"/>
</dbReference>
<evidence type="ECO:0000259" key="11">
    <source>
        <dbReference type="Pfam" id="PF00593"/>
    </source>
</evidence>
<dbReference type="InterPro" id="IPR039426">
    <property type="entry name" value="TonB-dep_rcpt-like"/>
</dbReference>
<name>A0A136A4K2_9ALTE</name>
<dbReference type="Proteomes" id="UP000070299">
    <property type="component" value="Unassembled WGS sequence"/>
</dbReference>
<keyword evidence="3 8" id="KW-1134">Transmembrane beta strand</keyword>
<comment type="caution">
    <text evidence="13">The sequence shown here is derived from an EMBL/GenBank/DDBJ whole genome shotgun (WGS) entry which is preliminary data.</text>
</comment>
<dbReference type="OrthoDB" id="8727862at2"/>
<dbReference type="PANTHER" id="PTHR40980">
    <property type="entry name" value="PLUG DOMAIN-CONTAINING PROTEIN"/>
    <property type="match status" value="1"/>
</dbReference>
<keyword evidence="10" id="KW-0732">Signal</keyword>
<dbReference type="InterPro" id="IPR000531">
    <property type="entry name" value="Beta-barrel_TonB"/>
</dbReference>
<evidence type="ECO:0000313" key="14">
    <source>
        <dbReference type="Proteomes" id="UP000070299"/>
    </source>
</evidence>
<dbReference type="InterPro" id="IPR012910">
    <property type="entry name" value="Plug_dom"/>
</dbReference>
<evidence type="ECO:0000256" key="3">
    <source>
        <dbReference type="ARBA" id="ARBA00022452"/>
    </source>
</evidence>
<evidence type="ECO:0000256" key="4">
    <source>
        <dbReference type="ARBA" id="ARBA00022692"/>
    </source>
</evidence>
<dbReference type="InterPro" id="IPR036942">
    <property type="entry name" value="Beta-barrel_TonB_sf"/>
</dbReference>
<protein>
    <submittedName>
        <fullName evidence="13">TonB-dependent receptor</fullName>
    </submittedName>
</protein>
<keyword evidence="6 8" id="KW-0472">Membrane</keyword>
<evidence type="ECO:0000313" key="13">
    <source>
        <dbReference type="EMBL" id="KXI30172.1"/>
    </source>
</evidence>
<evidence type="ECO:0000256" key="2">
    <source>
        <dbReference type="ARBA" id="ARBA00022448"/>
    </source>
</evidence>
<evidence type="ECO:0000256" key="6">
    <source>
        <dbReference type="ARBA" id="ARBA00023136"/>
    </source>
</evidence>
<proteinExistence type="inferred from homology"/>
<organism evidence="13 14">
    <name type="scientific">Paraglaciecola hydrolytica</name>
    <dbReference type="NCBI Taxonomy" id="1799789"/>
    <lineage>
        <taxon>Bacteria</taxon>
        <taxon>Pseudomonadati</taxon>
        <taxon>Pseudomonadota</taxon>
        <taxon>Gammaproteobacteria</taxon>
        <taxon>Alteromonadales</taxon>
        <taxon>Alteromonadaceae</taxon>
        <taxon>Paraglaciecola</taxon>
    </lineage>
</organism>
<dbReference type="Gene3D" id="2.170.130.10">
    <property type="entry name" value="TonB-dependent receptor, plug domain"/>
    <property type="match status" value="1"/>
</dbReference>
<evidence type="ECO:0000256" key="1">
    <source>
        <dbReference type="ARBA" id="ARBA00004571"/>
    </source>
</evidence>
<feature type="domain" description="TonB-dependent receptor plug" evidence="12">
    <location>
        <begin position="65"/>
        <end position="168"/>
    </location>
</feature>
<dbReference type="PROSITE" id="PS52016">
    <property type="entry name" value="TONB_DEPENDENT_REC_3"/>
    <property type="match status" value="1"/>
</dbReference>
<dbReference type="RefSeq" id="WP_068374098.1">
    <property type="nucleotide sequence ID" value="NZ_LSNE01000003.1"/>
</dbReference>
<keyword evidence="4 8" id="KW-0812">Transmembrane</keyword>
<dbReference type="EMBL" id="LSNE01000003">
    <property type="protein sequence ID" value="KXI30172.1"/>
    <property type="molecule type" value="Genomic_DNA"/>
</dbReference>
<dbReference type="Pfam" id="PF07715">
    <property type="entry name" value="Plug"/>
    <property type="match status" value="1"/>
</dbReference>
<dbReference type="Pfam" id="PF00593">
    <property type="entry name" value="TonB_dep_Rec_b-barrel"/>
    <property type="match status" value="1"/>
</dbReference>
<evidence type="ECO:0000256" key="9">
    <source>
        <dbReference type="RuleBase" id="RU003357"/>
    </source>
</evidence>
<gene>
    <name evidence="13" type="ORF">AX660_09280</name>
</gene>
<reference evidence="14" key="1">
    <citation type="submission" date="2016-02" db="EMBL/GenBank/DDBJ databases">
        <authorList>
            <person name="Schultz-Johansen M."/>
            <person name="Glaring M.A."/>
            <person name="Bech P.K."/>
            <person name="Stougaard P."/>
        </authorList>
    </citation>
    <scope>NUCLEOTIDE SEQUENCE [LARGE SCALE GENOMIC DNA]</scope>
    <source>
        <strain evidence="14">S66</strain>
    </source>
</reference>
<keyword evidence="14" id="KW-1185">Reference proteome</keyword>
<keyword evidence="2 8" id="KW-0813">Transport</keyword>
<evidence type="ECO:0000256" key="5">
    <source>
        <dbReference type="ARBA" id="ARBA00023077"/>
    </source>
</evidence>
<keyword evidence="7 8" id="KW-0998">Cell outer membrane</keyword>
<evidence type="ECO:0000259" key="12">
    <source>
        <dbReference type="Pfam" id="PF07715"/>
    </source>
</evidence>
<comment type="similarity">
    <text evidence="8 9">Belongs to the TonB-dependent receptor family.</text>
</comment>
<keyword evidence="5 9" id="KW-0798">TonB box</keyword>
<dbReference type="InterPro" id="IPR010104">
    <property type="entry name" value="TonB_rcpt_bac"/>
</dbReference>
<feature type="signal peptide" evidence="10">
    <location>
        <begin position="1"/>
        <end position="37"/>
    </location>
</feature>
<dbReference type="Gene3D" id="2.40.170.20">
    <property type="entry name" value="TonB-dependent receptor, beta-barrel domain"/>
    <property type="match status" value="1"/>
</dbReference>
<sequence length="990" mass="106546">MKTKLNKVSSVLKSRRTNTVIYSAAIVAMLTAPIISAQEAQADGDIEVIQVSGIRSALTSALLEKRDSTNLVEIIQAEDIGKLPDQNLAEVLENVTGVQITRSAGVGTGVQIRGTNANRTEINGVSTVGSGAGRSGINFEDVSASIIAAVEVTKASEAKTIEGSVGGTINLRTIRPLQLSETLASVRVQGESSSLSTDGVKPRLSGTYGDNWDTDKGRFGVVFSASYAEQDVTAFRPRVDRDNVVTSDGGTPNAQDFDFLGIQFLNQDYDNDEYETVNFAGSLEWAPNSELKFYFDATINDQQRYAESSSIQASGVSDVIGVGVPSAFETVNFGILDGLDLGSIQAATKGVIPVEVGGADPNLRVAADTSSRVTKSEIFRLGGEWQGENLKVVVEASSSSSNSTNPRINTTLNFINPNAAINSSNENGTPFIYDLTGGSLAFGIAFGEANAPTAADMMDPANYILRDVQTARDRTENTEEALRTDFTYSLDWSALTSVDFGLRYSKSTSMTDQIRANVGLRTYADSPRGDLFTELLTAGPDNFGDADGRELFVKDFLMINPDMVTADQDNVLRILNDAVTAHGGSTPITAPTSEVSAFFDIEETTSALYAQANFATDYIRGNFGVRYLKTEVASTGNSITTDVNGNPTVSQVTTVGDYDFLLPRINIVADVTDDIVVRAGWGKDIRRPDFDDLSTSVTYSTSPNPPVSVGNPNLVPEEVTSFDLTAEWYFTQASVLSIGYFHKTRSDLFAGQQVDPYQDPVTGFRDTVGPVCEQGGIWNPIADINVFGPVGVGVCVPWSTTINDTGETTQEGLEMAVQFDLSSFEDDLGWASGFGVLANYTIQKFDGGEAVDNAASRPNEIFAASTGIEGIEVSALHGLPDLSENAYNFTLYYEKFGLSARMRYTWREAHRSEDFGSTSSYPWGFMVVQEDRGQLNASISYDVTEQLNIGLEGVNLTESEVSQSCVNGGALLCFQGLTDRRVTLGASYRW</sequence>
<keyword evidence="13" id="KW-0675">Receptor</keyword>
<evidence type="ECO:0000256" key="10">
    <source>
        <dbReference type="SAM" id="SignalP"/>
    </source>
</evidence>
<accession>A0A136A4K2</accession>
<dbReference type="AlphaFoldDB" id="A0A136A4K2"/>